<name>A0A7T8K0H9_CALRO</name>
<keyword evidence="2" id="KW-1185">Reference proteome</keyword>
<organism evidence="1 2">
    <name type="scientific">Caligus rogercresseyi</name>
    <name type="common">Sea louse</name>
    <dbReference type="NCBI Taxonomy" id="217165"/>
    <lineage>
        <taxon>Eukaryota</taxon>
        <taxon>Metazoa</taxon>
        <taxon>Ecdysozoa</taxon>
        <taxon>Arthropoda</taxon>
        <taxon>Crustacea</taxon>
        <taxon>Multicrustacea</taxon>
        <taxon>Hexanauplia</taxon>
        <taxon>Copepoda</taxon>
        <taxon>Siphonostomatoida</taxon>
        <taxon>Caligidae</taxon>
        <taxon>Caligus</taxon>
    </lineage>
</organism>
<dbReference type="OrthoDB" id="6352295at2759"/>
<proteinExistence type="predicted"/>
<dbReference type="Proteomes" id="UP000595437">
    <property type="component" value="Chromosome 11"/>
</dbReference>
<accession>A0A7T8K0H9</accession>
<evidence type="ECO:0000313" key="1">
    <source>
        <dbReference type="EMBL" id="QQP41978.1"/>
    </source>
</evidence>
<evidence type="ECO:0000313" key="2">
    <source>
        <dbReference type="Proteomes" id="UP000595437"/>
    </source>
</evidence>
<dbReference type="EMBL" id="CP045900">
    <property type="protein sequence ID" value="QQP41978.1"/>
    <property type="molecule type" value="Genomic_DNA"/>
</dbReference>
<protein>
    <submittedName>
        <fullName evidence="1">Uncharacterized protein</fullName>
    </submittedName>
</protein>
<sequence length="63" mass="6866">MSQSEDLEKQAIEELLRESESGLILSQSVGPSAAYVKPSSKVNKRFLKSVLQCAVRGMRGLKG</sequence>
<reference evidence="2" key="1">
    <citation type="submission" date="2021-01" db="EMBL/GenBank/DDBJ databases">
        <title>Caligus Genome Assembly.</title>
        <authorList>
            <person name="Gallardo-Escarate C."/>
        </authorList>
    </citation>
    <scope>NUCLEOTIDE SEQUENCE [LARGE SCALE GENOMIC DNA]</scope>
</reference>
<dbReference type="AlphaFoldDB" id="A0A7T8K0H9"/>
<gene>
    <name evidence="1" type="ORF">FKW44_016505</name>
</gene>